<dbReference type="InterPro" id="IPR042099">
    <property type="entry name" value="ANL_N_sf"/>
</dbReference>
<organism evidence="3 4">
    <name type="scientific">Yinghuangia soli</name>
    <dbReference type="NCBI Taxonomy" id="2908204"/>
    <lineage>
        <taxon>Bacteria</taxon>
        <taxon>Bacillati</taxon>
        <taxon>Actinomycetota</taxon>
        <taxon>Actinomycetes</taxon>
        <taxon>Kitasatosporales</taxon>
        <taxon>Streptomycetaceae</taxon>
        <taxon>Yinghuangia</taxon>
    </lineage>
</organism>
<dbReference type="EMBL" id="JAKFHA010000004">
    <property type="protein sequence ID" value="MCF2527697.1"/>
    <property type="molecule type" value="Genomic_DNA"/>
</dbReference>
<feature type="non-terminal residue" evidence="3">
    <location>
        <position position="174"/>
    </location>
</feature>
<name>A0AA41Q0A3_9ACTN</name>
<evidence type="ECO:0000256" key="1">
    <source>
        <dbReference type="SAM" id="MobiDB-lite"/>
    </source>
</evidence>
<dbReference type="Pfam" id="PF00501">
    <property type="entry name" value="AMP-binding"/>
    <property type="match status" value="1"/>
</dbReference>
<dbReference type="Proteomes" id="UP001165378">
    <property type="component" value="Unassembled WGS sequence"/>
</dbReference>
<dbReference type="SUPFAM" id="SSF56801">
    <property type="entry name" value="Acetyl-CoA synthetase-like"/>
    <property type="match status" value="1"/>
</dbReference>
<feature type="region of interest" description="Disordered" evidence="1">
    <location>
        <begin position="22"/>
        <end position="41"/>
    </location>
</feature>
<feature type="domain" description="AMP-dependent synthetase/ligase" evidence="2">
    <location>
        <begin position="46"/>
        <end position="133"/>
    </location>
</feature>
<proteinExistence type="predicted"/>
<evidence type="ECO:0000259" key="2">
    <source>
        <dbReference type="Pfam" id="PF00501"/>
    </source>
</evidence>
<gene>
    <name evidence="3" type="ORF">LZ495_10780</name>
</gene>
<protein>
    <recommendedName>
        <fullName evidence="2">AMP-dependent synthetase/ligase domain-containing protein</fullName>
    </recommendedName>
</protein>
<accession>A0AA41Q0A3</accession>
<dbReference type="RefSeq" id="WP_372498550.1">
    <property type="nucleotide sequence ID" value="NZ_JAKFHA010000004.1"/>
</dbReference>
<evidence type="ECO:0000313" key="3">
    <source>
        <dbReference type="EMBL" id="MCF2527697.1"/>
    </source>
</evidence>
<dbReference type="InterPro" id="IPR000873">
    <property type="entry name" value="AMP-dep_synth/lig_dom"/>
</dbReference>
<dbReference type="AlphaFoldDB" id="A0AA41Q0A3"/>
<keyword evidence="4" id="KW-1185">Reference proteome</keyword>
<reference evidence="3" key="1">
    <citation type="submission" date="2022-01" db="EMBL/GenBank/DDBJ databases">
        <title>Genome-Based Taxonomic Classification of the Phylum Actinobacteria.</title>
        <authorList>
            <person name="Gao Y."/>
        </authorList>
    </citation>
    <scope>NUCLEOTIDE SEQUENCE</scope>
    <source>
        <strain evidence="3">KLBMP 8922</strain>
    </source>
</reference>
<sequence length="174" mass="16923">MGIGMLLDMALAAHPDRIAVGRRAAGRGPGGAPDRLTDGPAGGLPGGDAALTYADLARIAAGGAGLLQAAKARHVVHVGVNGPLFPALLFACAHAGLPLTPLNYRLSPAQLHDLIGGLDDPLVVADRVYADALAAAPAGVRAPGVDGAAWLAGAAAAEPVATAEDDDAAAGGAV</sequence>
<comment type="caution">
    <text evidence="3">The sequence shown here is derived from an EMBL/GenBank/DDBJ whole genome shotgun (WGS) entry which is preliminary data.</text>
</comment>
<evidence type="ECO:0000313" key="4">
    <source>
        <dbReference type="Proteomes" id="UP001165378"/>
    </source>
</evidence>
<dbReference type="Gene3D" id="3.40.50.12780">
    <property type="entry name" value="N-terminal domain of ligase-like"/>
    <property type="match status" value="1"/>
</dbReference>